<dbReference type="RefSeq" id="WP_260727256.1">
    <property type="nucleotide sequence ID" value="NZ_BAAABS010000033.1"/>
</dbReference>
<reference evidence="1" key="1">
    <citation type="submission" date="2021-04" db="EMBL/GenBank/DDBJ databases">
        <title>Biosynthetic gene clusters of Dactylosporangioum roseum.</title>
        <authorList>
            <person name="Hartkoorn R.C."/>
            <person name="Beaudoing E."/>
            <person name="Hot D."/>
            <person name="Moureu S."/>
        </authorList>
    </citation>
    <scope>NUCLEOTIDE SEQUENCE</scope>
    <source>
        <strain evidence="1">NRRL B-16295</strain>
    </source>
</reference>
<gene>
    <name evidence="1" type="ORF">Drose_06345</name>
</gene>
<evidence type="ECO:0000313" key="1">
    <source>
        <dbReference type="EMBL" id="UWZ37892.1"/>
    </source>
</evidence>
<keyword evidence="2" id="KW-1185">Reference proteome</keyword>
<name>A0ABY5Z7R3_9ACTN</name>
<proteinExistence type="predicted"/>
<accession>A0ABY5Z7R3</accession>
<organism evidence="1 2">
    <name type="scientific">Dactylosporangium roseum</name>
    <dbReference type="NCBI Taxonomy" id="47989"/>
    <lineage>
        <taxon>Bacteria</taxon>
        <taxon>Bacillati</taxon>
        <taxon>Actinomycetota</taxon>
        <taxon>Actinomycetes</taxon>
        <taxon>Micromonosporales</taxon>
        <taxon>Micromonosporaceae</taxon>
        <taxon>Dactylosporangium</taxon>
    </lineage>
</organism>
<sequence length="62" mass="7013">MTALIHRLTAWLDALLGYREPQPVRLGCGCLDAGARYLCLHCDRATCEQHRLAPHHCKLKES</sequence>
<dbReference type="Proteomes" id="UP001058271">
    <property type="component" value="Chromosome"/>
</dbReference>
<evidence type="ECO:0008006" key="3">
    <source>
        <dbReference type="Google" id="ProtNLM"/>
    </source>
</evidence>
<evidence type="ECO:0000313" key="2">
    <source>
        <dbReference type="Proteomes" id="UP001058271"/>
    </source>
</evidence>
<dbReference type="EMBL" id="CP073721">
    <property type="protein sequence ID" value="UWZ37892.1"/>
    <property type="molecule type" value="Genomic_DNA"/>
</dbReference>
<protein>
    <recommendedName>
        <fullName evidence="3">AN1-type domain-containing protein</fullName>
    </recommendedName>
</protein>